<reference evidence="1" key="1">
    <citation type="submission" date="2022-02" db="EMBL/GenBank/DDBJ databases">
        <title>Towards deciphering the DNA virus diversity associated with rodent species in the families Cricetidae and Heteromyidae.</title>
        <authorList>
            <person name="Lund M."/>
            <person name="Larsen B.B."/>
            <person name="Gryseels S."/>
            <person name="Kraberger S."/>
            <person name="Rowsey D.M."/>
            <person name="Steger L."/>
            <person name="Yule K.M."/>
            <person name="Upham N.S."/>
            <person name="Worobey M."/>
            <person name="Van Doorslaer K."/>
            <person name="Varsani A."/>
        </authorList>
    </citation>
    <scope>NUCLEOTIDE SEQUENCE</scope>
    <source>
        <strain evidence="1">UA08Rod_6752</strain>
    </source>
</reference>
<sequence>MPGGIVFQTAAQTNPYLAVGSSLLDFAGSSIMANSANAKNKRAQERANWYNVYNWQLQNEYNLPKNQVKRMVEGGLNPALLYGSGGSNLSSSGSISSPSSHPAVSGKGAMKILDNIAILNALKKQDADIDRVNAETESIDNGVAMERARLKLEQELQPVKVALMVAQAFNQRQSGKMTEADLKLYEDINRIFGNETGGKEGLSLIKAIAKGAISLGRR</sequence>
<organism evidence="1">
    <name type="scientific">Sigmofec virus UA08Rod_6752</name>
    <dbReference type="NCBI Taxonomy" id="2929239"/>
    <lineage>
        <taxon>Viruses</taxon>
        <taxon>Monodnaviria</taxon>
        <taxon>Sangervirae</taxon>
        <taxon>Phixviricota</taxon>
        <taxon>Malgrandaviricetes</taxon>
        <taxon>Petitvirales</taxon>
        <taxon>Microviridae</taxon>
    </lineage>
</organism>
<name>A0A976N1K3_9VIRU</name>
<accession>A0A976N1K3</accession>
<proteinExistence type="predicted"/>
<dbReference type="EMBL" id="OM869500">
    <property type="protein sequence ID" value="UPW40803.1"/>
    <property type="molecule type" value="Genomic_DNA"/>
</dbReference>
<protein>
    <submittedName>
        <fullName evidence="1">DNA pilot protein</fullName>
    </submittedName>
</protein>
<evidence type="ECO:0000313" key="1">
    <source>
        <dbReference type="EMBL" id="UPW40803.1"/>
    </source>
</evidence>